<keyword evidence="3 4" id="KW-0413">Isomerase</keyword>
<keyword evidence="2 4" id="KW-0697">Rotamase</keyword>
<evidence type="ECO:0000313" key="7">
    <source>
        <dbReference type="Proteomes" id="UP000886689"/>
    </source>
</evidence>
<evidence type="ECO:0000256" key="4">
    <source>
        <dbReference type="RuleBase" id="RU363019"/>
    </source>
</evidence>
<dbReference type="EMBL" id="JADJUC010000030">
    <property type="protein sequence ID" value="MBK8525425.1"/>
    <property type="molecule type" value="Genomic_DNA"/>
</dbReference>
<dbReference type="PROSITE" id="PS50072">
    <property type="entry name" value="CSA_PPIASE_2"/>
    <property type="match status" value="1"/>
</dbReference>
<evidence type="ECO:0000256" key="1">
    <source>
        <dbReference type="ARBA" id="ARBA00007365"/>
    </source>
</evidence>
<comment type="caution">
    <text evidence="6">The sequence shown here is derived from an EMBL/GenBank/DDBJ whole genome shotgun (WGS) entry which is preliminary data.</text>
</comment>
<evidence type="ECO:0000256" key="3">
    <source>
        <dbReference type="ARBA" id="ARBA00023235"/>
    </source>
</evidence>
<dbReference type="Pfam" id="PF00160">
    <property type="entry name" value="Pro_isomerase"/>
    <property type="match status" value="1"/>
</dbReference>
<dbReference type="InterPro" id="IPR002130">
    <property type="entry name" value="Cyclophilin-type_PPIase_dom"/>
</dbReference>
<comment type="catalytic activity">
    <reaction evidence="4">
        <text>[protein]-peptidylproline (omega=180) = [protein]-peptidylproline (omega=0)</text>
        <dbReference type="Rhea" id="RHEA:16237"/>
        <dbReference type="Rhea" id="RHEA-COMP:10747"/>
        <dbReference type="Rhea" id="RHEA-COMP:10748"/>
        <dbReference type="ChEBI" id="CHEBI:83833"/>
        <dbReference type="ChEBI" id="CHEBI:83834"/>
        <dbReference type="EC" id="5.2.1.8"/>
    </reaction>
</comment>
<feature type="domain" description="PPIase cyclophilin-type" evidence="5">
    <location>
        <begin position="27"/>
        <end position="184"/>
    </location>
</feature>
<dbReference type="InterPro" id="IPR044665">
    <property type="entry name" value="E_coli_cyclophilin_A-like"/>
</dbReference>
<accession>A0A9D7K2P8</accession>
<keyword evidence="4" id="KW-0732">Signal</keyword>
<dbReference type="Gene3D" id="2.40.100.10">
    <property type="entry name" value="Cyclophilin-like"/>
    <property type="match status" value="1"/>
</dbReference>
<reference evidence="6" key="1">
    <citation type="submission" date="2020-10" db="EMBL/GenBank/DDBJ databases">
        <title>Connecting structure to function with the recovery of over 1000 high-quality activated sludge metagenome-assembled genomes encoding full-length rRNA genes using long-read sequencing.</title>
        <authorList>
            <person name="Singleton C.M."/>
            <person name="Petriglieri F."/>
            <person name="Kristensen J.M."/>
            <person name="Kirkegaard R.H."/>
            <person name="Michaelsen T.Y."/>
            <person name="Andersen M.H."/>
            <person name="Karst S.M."/>
            <person name="Dueholm M.S."/>
            <person name="Nielsen P.H."/>
            <person name="Albertsen M."/>
        </authorList>
    </citation>
    <scope>NUCLEOTIDE SEQUENCE</scope>
    <source>
        <strain evidence="6">Hirt_18-Q3-R61-65_BATAC.395</strain>
    </source>
</reference>
<comment type="function">
    <text evidence="4">PPIases accelerate the folding of proteins. It catalyzes the cis-trans isomerization of proline imidic peptide bonds in oligopeptides.</text>
</comment>
<dbReference type="EC" id="5.2.1.8" evidence="4"/>
<dbReference type="PROSITE" id="PS00170">
    <property type="entry name" value="CSA_PPIASE_1"/>
    <property type="match status" value="1"/>
</dbReference>
<dbReference type="InterPro" id="IPR029000">
    <property type="entry name" value="Cyclophilin-like_dom_sf"/>
</dbReference>
<dbReference type="PANTHER" id="PTHR43246">
    <property type="entry name" value="PEPTIDYL-PROLYL CIS-TRANS ISOMERASE CYP38, CHLOROPLASTIC"/>
    <property type="match status" value="1"/>
</dbReference>
<dbReference type="InterPro" id="IPR020892">
    <property type="entry name" value="Cyclophilin-type_PPIase_CS"/>
</dbReference>
<name>A0A9D7K2P8_9PROT</name>
<dbReference type="GO" id="GO:0003755">
    <property type="term" value="F:peptidyl-prolyl cis-trans isomerase activity"/>
    <property type="evidence" value="ECO:0007669"/>
    <property type="project" value="UniProtKB-UniRule"/>
</dbReference>
<dbReference type="CDD" id="cd01920">
    <property type="entry name" value="cyclophilin_EcCYP_like"/>
    <property type="match status" value="1"/>
</dbReference>
<dbReference type="SUPFAM" id="SSF50891">
    <property type="entry name" value="Cyclophilin-like"/>
    <property type="match status" value="1"/>
</dbReference>
<dbReference type="PRINTS" id="PR00153">
    <property type="entry name" value="CSAPPISMRASE"/>
</dbReference>
<protein>
    <recommendedName>
        <fullName evidence="4">Peptidyl-prolyl cis-trans isomerase</fullName>
        <shortName evidence="4">PPIase</shortName>
        <ecNumber evidence="4">5.2.1.8</ecNumber>
    </recommendedName>
</protein>
<organism evidence="6 7">
    <name type="scientific">Candidatus Proximibacter danicus</name>
    <dbReference type="NCBI Taxonomy" id="2954365"/>
    <lineage>
        <taxon>Bacteria</taxon>
        <taxon>Pseudomonadati</taxon>
        <taxon>Pseudomonadota</taxon>
        <taxon>Betaproteobacteria</taxon>
        <taxon>Candidatus Proximibacter</taxon>
    </lineage>
</organism>
<evidence type="ECO:0000313" key="6">
    <source>
        <dbReference type="EMBL" id="MBK8525425.1"/>
    </source>
</evidence>
<dbReference type="Proteomes" id="UP000886689">
    <property type="component" value="Unassembled WGS sequence"/>
</dbReference>
<sequence>MLKHVSLLAAGLALSVAAWAGPKVEMQTTLGRIVIELNQDKAPISTQNFLAYTKENFYTDTVFHRVIPGFMIQGGGFNKEMEQKATKTPIANEAKNGLKNARGTIAMARTNDPQSATAQFFINHKDNTPLDFPSRDGWGYAVFGKVVEGMDVVDKIAAVPTGPFNRFFPTDVPIDPVVIKSVKVISEK</sequence>
<feature type="chain" id="PRO_5039760221" description="Peptidyl-prolyl cis-trans isomerase" evidence="4">
    <location>
        <begin position="21"/>
        <end position="188"/>
    </location>
</feature>
<gene>
    <name evidence="6" type="ORF">IPL58_16160</name>
</gene>
<proteinExistence type="inferred from homology"/>
<dbReference type="AlphaFoldDB" id="A0A9D7K2P8"/>
<evidence type="ECO:0000259" key="5">
    <source>
        <dbReference type="PROSITE" id="PS50072"/>
    </source>
</evidence>
<feature type="signal peptide" evidence="4">
    <location>
        <begin position="1"/>
        <end position="20"/>
    </location>
</feature>
<comment type="similarity">
    <text evidence="1 4">Belongs to the cyclophilin-type PPIase family.</text>
</comment>
<dbReference type="GO" id="GO:0006457">
    <property type="term" value="P:protein folding"/>
    <property type="evidence" value="ECO:0007669"/>
    <property type="project" value="InterPro"/>
</dbReference>
<evidence type="ECO:0000256" key="2">
    <source>
        <dbReference type="ARBA" id="ARBA00023110"/>
    </source>
</evidence>